<organism evidence="1">
    <name type="scientific">Timspurckia oligopyrenoides</name>
    <dbReference type="NCBI Taxonomy" id="708627"/>
    <lineage>
        <taxon>Eukaryota</taxon>
        <taxon>Rhodophyta</taxon>
        <taxon>Bangiophyceae</taxon>
        <taxon>Porphyridiales</taxon>
        <taxon>Porphyridiaceae</taxon>
        <taxon>Timspurckia</taxon>
    </lineage>
</organism>
<gene>
    <name evidence="1" type="ORF">TOLI1172_LOCUS8701</name>
</gene>
<proteinExistence type="predicted"/>
<dbReference type="InterPro" id="IPR029063">
    <property type="entry name" value="SAM-dependent_MTases_sf"/>
</dbReference>
<dbReference type="CDD" id="cd02440">
    <property type="entry name" value="AdoMet_MTases"/>
    <property type="match status" value="1"/>
</dbReference>
<dbReference type="SUPFAM" id="SSF53335">
    <property type="entry name" value="S-adenosyl-L-methionine-dependent methyltransferases"/>
    <property type="match status" value="1"/>
</dbReference>
<dbReference type="AlphaFoldDB" id="A0A7S1EUH3"/>
<dbReference type="Gene3D" id="3.40.50.150">
    <property type="entry name" value="Vaccinia Virus protein VP39"/>
    <property type="match status" value="1"/>
</dbReference>
<dbReference type="EMBL" id="HBFP01012014">
    <property type="protein sequence ID" value="CAD8824302.1"/>
    <property type="molecule type" value="Transcribed_RNA"/>
</dbReference>
<sequence>MEWTAKGALWYVFENTKTYQDSVRSLVCIGDRSLEIGSANGATTALLTKYCQYAVGVDSSWKELEKARVRYPSVQFQYLDASSAEEVNAFSGKHPHFDVIFVDVGGIRPLNQLLPILFNIEKSLKPRALVIKSVFLYRLQNRFQTLSNTNKQPERISSDQLRRMRVKNSILSRFNQLGIPFETVSCFKPISESTTQTTPRKAFDRAQLCELKLPLFRMLLCVTTETDSQQLVCVILPPYLPFSHRNDISNPCSDSILVCASKKLGLTLKCASAKELKAREKIAALSGVEVPTQEFLKVQFDWQICSPISDQWKRPLLMVPEDLLRADDRCLLEVDLFEYISFSFNSFGHEYKTNQLECITFPT</sequence>
<accession>A0A7S1EUH3</accession>
<reference evidence="1" key="1">
    <citation type="submission" date="2021-01" db="EMBL/GenBank/DDBJ databases">
        <authorList>
            <person name="Corre E."/>
            <person name="Pelletier E."/>
            <person name="Niang G."/>
            <person name="Scheremetjew M."/>
            <person name="Finn R."/>
            <person name="Kale V."/>
            <person name="Holt S."/>
            <person name="Cochrane G."/>
            <person name="Meng A."/>
            <person name="Brown T."/>
            <person name="Cohen L."/>
        </authorList>
    </citation>
    <scope>NUCLEOTIDE SEQUENCE</scope>
    <source>
        <strain evidence="1">CCMP3278</strain>
    </source>
</reference>
<evidence type="ECO:0008006" key="2">
    <source>
        <dbReference type="Google" id="ProtNLM"/>
    </source>
</evidence>
<protein>
    <recommendedName>
        <fullName evidence="2">Methyltransferase domain-containing protein</fullName>
    </recommendedName>
</protein>
<evidence type="ECO:0000313" key="1">
    <source>
        <dbReference type="EMBL" id="CAD8824302.1"/>
    </source>
</evidence>
<name>A0A7S1EUH3_9RHOD</name>